<dbReference type="GO" id="GO:0005829">
    <property type="term" value="C:cytosol"/>
    <property type="evidence" value="ECO:0007669"/>
    <property type="project" value="TreeGrafter"/>
</dbReference>
<feature type="binding site" evidence="7">
    <location>
        <position position="128"/>
    </location>
    <ligand>
        <name>(2S)-2-hydroxy-3-oxobutyl phosphate</name>
        <dbReference type="ChEBI" id="CHEBI:58830"/>
    </ligand>
</feature>
<dbReference type="GO" id="GO:0009349">
    <property type="term" value="C:riboflavin synthase complex"/>
    <property type="evidence" value="ECO:0007669"/>
    <property type="project" value="UniProtKB-UniRule"/>
</dbReference>
<dbReference type="GO" id="GO:0009231">
    <property type="term" value="P:riboflavin biosynthetic process"/>
    <property type="evidence" value="ECO:0007669"/>
    <property type="project" value="UniProtKB-UniRule"/>
</dbReference>
<dbReference type="OrthoDB" id="9809709at2"/>
<dbReference type="InterPro" id="IPR002180">
    <property type="entry name" value="LS/RS"/>
</dbReference>
<feature type="binding site" evidence="7">
    <location>
        <begin position="57"/>
        <end position="59"/>
    </location>
    <ligand>
        <name>5-amino-6-(D-ribitylamino)uracil</name>
        <dbReference type="ChEBI" id="CHEBI:15934"/>
    </ligand>
</feature>
<organism evidence="8 9">
    <name type="scientific">Lignipirellula cremea</name>
    <dbReference type="NCBI Taxonomy" id="2528010"/>
    <lineage>
        <taxon>Bacteria</taxon>
        <taxon>Pseudomonadati</taxon>
        <taxon>Planctomycetota</taxon>
        <taxon>Planctomycetia</taxon>
        <taxon>Pirellulales</taxon>
        <taxon>Pirellulaceae</taxon>
        <taxon>Lignipirellula</taxon>
    </lineage>
</organism>
<dbReference type="HAMAP" id="MF_00178">
    <property type="entry name" value="Lumazine_synth"/>
    <property type="match status" value="1"/>
</dbReference>
<feature type="binding site" evidence="7">
    <location>
        <position position="114"/>
    </location>
    <ligand>
        <name>5-amino-6-(D-ribitylamino)uracil</name>
        <dbReference type="ChEBI" id="CHEBI:15934"/>
    </ligand>
</feature>
<dbReference type="InterPro" id="IPR034964">
    <property type="entry name" value="LS"/>
</dbReference>
<dbReference type="Gene3D" id="3.40.50.960">
    <property type="entry name" value="Lumazine/riboflavin synthase"/>
    <property type="match status" value="1"/>
</dbReference>
<keyword evidence="9" id="KW-1185">Reference proteome</keyword>
<feature type="binding site" evidence="7">
    <location>
        <begin position="86"/>
        <end position="87"/>
    </location>
    <ligand>
        <name>(2S)-2-hydroxy-3-oxobutyl phosphate</name>
        <dbReference type="ChEBI" id="CHEBI:58830"/>
    </ligand>
</feature>
<dbReference type="SUPFAM" id="SSF52121">
    <property type="entry name" value="Lumazine synthase"/>
    <property type="match status" value="1"/>
</dbReference>
<gene>
    <name evidence="7 8" type="primary">ribH</name>
    <name evidence="8" type="ORF">Pla8534_63710</name>
</gene>
<dbReference type="CDD" id="cd09209">
    <property type="entry name" value="Lumazine_synthase-I"/>
    <property type="match status" value="1"/>
</dbReference>
<dbReference type="InterPro" id="IPR036467">
    <property type="entry name" value="LS/RS_sf"/>
</dbReference>
<dbReference type="Pfam" id="PF00885">
    <property type="entry name" value="DMRL_synthase"/>
    <property type="match status" value="1"/>
</dbReference>
<keyword evidence="4 7" id="KW-0686">Riboflavin biosynthesis</keyword>
<dbReference type="UniPathway" id="UPA00275">
    <property type="reaction ID" value="UER00404"/>
</dbReference>
<evidence type="ECO:0000256" key="2">
    <source>
        <dbReference type="ARBA" id="ARBA00007424"/>
    </source>
</evidence>
<dbReference type="EMBL" id="CP036433">
    <property type="protein sequence ID" value="QDU98502.1"/>
    <property type="molecule type" value="Genomic_DNA"/>
</dbReference>
<comment type="catalytic activity">
    <reaction evidence="6 7">
        <text>(2S)-2-hydroxy-3-oxobutyl phosphate + 5-amino-6-(D-ribitylamino)uracil = 6,7-dimethyl-8-(1-D-ribityl)lumazine + phosphate + 2 H2O + H(+)</text>
        <dbReference type="Rhea" id="RHEA:26152"/>
        <dbReference type="ChEBI" id="CHEBI:15377"/>
        <dbReference type="ChEBI" id="CHEBI:15378"/>
        <dbReference type="ChEBI" id="CHEBI:15934"/>
        <dbReference type="ChEBI" id="CHEBI:43474"/>
        <dbReference type="ChEBI" id="CHEBI:58201"/>
        <dbReference type="ChEBI" id="CHEBI:58830"/>
        <dbReference type="EC" id="2.5.1.78"/>
    </reaction>
</comment>
<feature type="binding site" evidence="7">
    <location>
        <begin position="81"/>
        <end position="83"/>
    </location>
    <ligand>
        <name>5-amino-6-(D-ribitylamino)uracil</name>
        <dbReference type="ChEBI" id="CHEBI:15934"/>
    </ligand>
</feature>
<dbReference type="KEGG" id="lcre:Pla8534_63710"/>
<evidence type="ECO:0000256" key="4">
    <source>
        <dbReference type="ARBA" id="ARBA00022619"/>
    </source>
</evidence>
<dbReference type="NCBIfam" id="TIGR00114">
    <property type="entry name" value="lumazine-synth"/>
    <property type="match status" value="1"/>
</dbReference>
<sequence>MPLEYQGQLSYQGGRFAIVVSRYNDSITGKLLAGACEEFQKNGVPDDALDIAHVPGAWELPLIADRLAATGGYQAIVCLGAVIRGETTHDEHINRQVSLSLGQISLHRNLPVVFGVLTCNSLEQAIHRSGGNVGNKGVESAACALEMASLVQQLHDSAK</sequence>
<dbReference type="PANTHER" id="PTHR21058">
    <property type="entry name" value="6,7-DIMETHYL-8-RIBITYLLUMAZINE SYNTHASE DMRL SYNTHASE LUMAZINE SYNTHASE"/>
    <property type="match status" value="1"/>
</dbReference>
<dbReference type="AlphaFoldDB" id="A0A518E360"/>
<evidence type="ECO:0000313" key="9">
    <source>
        <dbReference type="Proteomes" id="UP000317648"/>
    </source>
</evidence>
<reference evidence="8 9" key="1">
    <citation type="submission" date="2019-02" db="EMBL/GenBank/DDBJ databases">
        <title>Deep-cultivation of Planctomycetes and their phenomic and genomic characterization uncovers novel biology.</title>
        <authorList>
            <person name="Wiegand S."/>
            <person name="Jogler M."/>
            <person name="Boedeker C."/>
            <person name="Pinto D."/>
            <person name="Vollmers J."/>
            <person name="Rivas-Marin E."/>
            <person name="Kohn T."/>
            <person name="Peeters S.H."/>
            <person name="Heuer A."/>
            <person name="Rast P."/>
            <person name="Oberbeckmann S."/>
            <person name="Bunk B."/>
            <person name="Jeske O."/>
            <person name="Meyerdierks A."/>
            <person name="Storesund J.E."/>
            <person name="Kallscheuer N."/>
            <person name="Luecker S."/>
            <person name="Lage O.M."/>
            <person name="Pohl T."/>
            <person name="Merkel B.J."/>
            <person name="Hornburger P."/>
            <person name="Mueller R.-W."/>
            <person name="Bruemmer F."/>
            <person name="Labrenz M."/>
            <person name="Spormann A.M."/>
            <person name="Op den Camp H."/>
            <person name="Overmann J."/>
            <person name="Amann R."/>
            <person name="Jetten M.S.M."/>
            <person name="Mascher T."/>
            <person name="Medema M.H."/>
            <person name="Devos D.P."/>
            <person name="Kaster A.-K."/>
            <person name="Ovreas L."/>
            <person name="Rohde M."/>
            <person name="Galperin M.Y."/>
            <person name="Jogler C."/>
        </authorList>
    </citation>
    <scope>NUCLEOTIDE SEQUENCE [LARGE SCALE GENOMIC DNA]</scope>
    <source>
        <strain evidence="8 9">Pla85_3_4</strain>
    </source>
</reference>
<comment type="function">
    <text evidence="7">Catalyzes the formation of 6,7-dimethyl-8-ribityllumazine by condensation of 5-amino-6-(D-ribitylamino)uracil with 3,4-dihydroxy-2-butanone 4-phosphate. This is the penultimate step in the biosynthesis of riboflavin.</text>
</comment>
<protein>
    <recommendedName>
        <fullName evidence="3 7">6,7-dimethyl-8-ribityllumazine synthase</fullName>
        <shortName evidence="7">DMRL synthase</shortName>
        <shortName evidence="7">LS</shortName>
        <shortName evidence="7">Lumazine synthase</shortName>
        <ecNumber evidence="3 7">2.5.1.78</ecNumber>
    </recommendedName>
</protein>
<name>A0A518E360_9BACT</name>
<dbReference type="Proteomes" id="UP000317648">
    <property type="component" value="Chromosome"/>
</dbReference>
<accession>A0A518E360</accession>
<comment type="pathway">
    <text evidence="1 7">Cofactor biosynthesis; riboflavin biosynthesis; riboflavin from 2-hydroxy-3-oxobutyl phosphate and 5-amino-6-(D-ribitylamino)uracil: step 1/2.</text>
</comment>
<evidence type="ECO:0000313" key="8">
    <source>
        <dbReference type="EMBL" id="QDU98502.1"/>
    </source>
</evidence>
<dbReference type="GO" id="GO:0000906">
    <property type="term" value="F:6,7-dimethyl-8-ribityllumazine synthase activity"/>
    <property type="evidence" value="ECO:0007669"/>
    <property type="project" value="UniProtKB-UniRule"/>
</dbReference>
<dbReference type="RefSeq" id="WP_145057810.1">
    <property type="nucleotide sequence ID" value="NZ_CP036433.1"/>
</dbReference>
<evidence type="ECO:0000256" key="5">
    <source>
        <dbReference type="ARBA" id="ARBA00022679"/>
    </source>
</evidence>
<evidence type="ECO:0000256" key="3">
    <source>
        <dbReference type="ARBA" id="ARBA00012664"/>
    </source>
</evidence>
<evidence type="ECO:0000256" key="7">
    <source>
        <dbReference type="HAMAP-Rule" id="MF_00178"/>
    </source>
</evidence>
<feature type="binding site" evidence="7">
    <location>
        <position position="23"/>
    </location>
    <ligand>
        <name>5-amino-6-(D-ribitylamino)uracil</name>
        <dbReference type="ChEBI" id="CHEBI:15934"/>
    </ligand>
</feature>
<dbReference type="PANTHER" id="PTHR21058:SF0">
    <property type="entry name" value="6,7-DIMETHYL-8-RIBITYLLUMAZINE SYNTHASE"/>
    <property type="match status" value="1"/>
</dbReference>
<evidence type="ECO:0000256" key="6">
    <source>
        <dbReference type="ARBA" id="ARBA00048785"/>
    </source>
</evidence>
<dbReference type="EC" id="2.5.1.78" evidence="3 7"/>
<feature type="active site" description="Proton donor" evidence="7">
    <location>
        <position position="89"/>
    </location>
</feature>
<evidence type="ECO:0000256" key="1">
    <source>
        <dbReference type="ARBA" id="ARBA00004917"/>
    </source>
</evidence>
<proteinExistence type="inferred from homology"/>
<comment type="similarity">
    <text evidence="2 7">Belongs to the DMRL synthase family.</text>
</comment>
<keyword evidence="5 7" id="KW-0808">Transferase</keyword>